<gene>
    <name evidence="1" type="ORF">TSIB3V08_LOCUS3870</name>
</gene>
<sequence>MVQARHGGIARLSVNMEGRNTLPEMADMHCVYGATGGNALTTEHMGNIQTDAVYPDLRSVPPERRIVNIQATELDVMSLSVSNSSRVHFDTSSASLLNEITTAIKVYAYGVEDFVTDPQNSNLSLNTQLSCEGLGDSRWKTGDRFFK</sequence>
<name>A0A7R9ASF1_TIMSH</name>
<organism evidence="1">
    <name type="scientific">Timema shepardi</name>
    <name type="common">Walking stick</name>
    <dbReference type="NCBI Taxonomy" id="629360"/>
    <lineage>
        <taxon>Eukaryota</taxon>
        <taxon>Metazoa</taxon>
        <taxon>Ecdysozoa</taxon>
        <taxon>Arthropoda</taxon>
        <taxon>Hexapoda</taxon>
        <taxon>Insecta</taxon>
        <taxon>Pterygota</taxon>
        <taxon>Neoptera</taxon>
        <taxon>Polyneoptera</taxon>
        <taxon>Phasmatodea</taxon>
        <taxon>Timematodea</taxon>
        <taxon>Timematoidea</taxon>
        <taxon>Timematidae</taxon>
        <taxon>Timema</taxon>
    </lineage>
</organism>
<proteinExistence type="predicted"/>
<protein>
    <submittedName>
        <fullName evidence="1">Uncharacterized protein</fullName>
    </submittedName>
</protein>
<dbReference type="AlphaFoldDB" id="A0A7R9ASF1"/>
<reference evidence="1" key="1">
    <citation type="submission" date="2020-11" db="EMBL/GenBank/DDBJ databases">
        <authorList>
            <person name="Tran Van P."/>
        </authorList>
    </citation>
    <scope>NUCLEOTIDE SEQUENCE</scope>
</reference>
<dbReference type="EMBL" id="OC001331">
    <property type="protein sequence ID" value="CAD7259668.1"/>
    <property type="molecule type" value="Genomic_DNA"/>
</dbReference>
<evidence type="ECO:0000313" key="1">
    <source>
        <dbReference type="EMBL" id="CAD7259668.1"/>
    </source>
</evidence>
<accession>A0A7R9ASF1</accession>